<dbReference type="PROSITE" id="PS51892">
    <property type="entry name" value="SUBTILASE"/>
    <property type="match status" value="1"/>
</dbReference>
<dbReference type="STRING" id="341663.Q0CX48"/>
<evidence type="ECO:0000256" key="4">
    <source>
        <dbReference type="ARBA" id="ARBA00022825"/>
    </source>
</evidence>
<organism evidence="8 9">
    <name type="scientific">Aspergillus terreus (strain NIH 2624 / FGSC A1156)</name>
    <dbReference type="NCBI Taxonomy" id="341663"/>
    <lineage>
        <taxon>Eukaryota</taxon>
        <taxon>Fungi</taxon>
        <taxon>Dikarya</taxon>
        <taxon>Ascomycota</taxon>
        <taxon>Pezizomycotina</taxon>
        <taxon>Eurotiomycetes</taxon>
        <taxon>Eurotiomycetidae</taxon>
        <taxon>Eurotiales</taxon>
        <taxon>Aspergillaceae</taxon>
        <taxon>Aspergillus</taxon>
        <taxon>Aspergillus subgen. Circumdati</taxon>
    </lineage>
</organism>
<sequence length="720" mass="81319">MVPNPTYRQSGRADSLGLNQGFMRKDILDELCNRKDHEKILPKVLKAVAETGSLYWDVRNRLGEDPIVQRLKTLVFKHAKSIQDATTALYGDSAEVSELCLDMSDFNRSSHDFEKFVERLTDIVPRQQEMGEESDDEEPISSLPGMVQFEDTLFFVNLPDLNYVKQPCSQETIRKLFNWLGERQGVKTVNRLYIPDNSLNPLSDAFIALYVLDKFTIKALDWRKLDINLDILTSSVSGTSDLTTRGPRRMPTSNTREHLRELNLYSSGNWSVLYHWISEEGLAKLPKGAHDKVTREYYRSLVATYKSSLTKIHDSKKKQNKNNPSLNYRFELAVRTDSRWDYPRPFQEMEEPTVQVPRHKFTSLLTPCRSFMDAQLARATDILLERSVKIKHRHESKTSIPREEFEKLLPPDQLALKLYDHVFATEPDRRIKVAIIDNGADKIRSPIGSMIEKGISYVSSDLLGEAPRPWWMVADAHGTQMASLIGQINPYCRLYIARVGKGRADIDPKKAAKAIHWAVEQKVDIISMSWVTKKNEEELEKAVKEAAQTDKGRRPTLMFCSTADEGAFGGPAYPVDYKEHVVSVSATDSWGGLTSKTDRHTRVDVSIPGEDLEASAPFYLGNVGSTVSGSSVATALAVGIAPLALLLLRTYNDGSEDELSSFYTRKGIMRVFDRMEASKGGVQLQHLFLRDPVEPSNIHGTMASTWKIKKFLEPPELAGT</sequence>
<evidence type="ECO:0000256" key="1">
    <source>
        <dbReference type="ARBA" id="ARBA00022670"/>
    </source>
</evidence>
<dbReference type="GeneID" id="4315734"/>
<feature type="domain" description="Peptidase S8/S53" evidence="7">
    <location>
        <begin position="429"/>
        <end position="645"/>
    </location>
</feature>
<feature type="active site" description="Charge relay system" evidence="6">
    <location>
        <position position="437"/>
    </location>
</feature>
<evidence type="ECO:0000313" key="8">
    <source>
        <dbReference type="EMBL" id="EAU38493.1"/>
    </source>
</evidence>
<evidence type="ECO:0000256" key="2">
    <source>
        <dbReference type="ARBA" id="ARBA00022729"/>
    </source>
</evidence>
<evidence type="ECO:0000256" key="5">
    <source>
        <dbReference type="ARBA" id="ARBA00023145"/>
    </source>
</evidence>
<dbReference type="PRINTS" id="PR00723">
    <property type="entry name" value="SUBTILISIN"/>
</dbReference>
<dbReference type="OMA" id="AHGTQMA"/>
<dbReference type="HOGENOM" id="CLU_382622_0_0_1"/>
<keyword evidence="1 6" id="KW-0645">Protease</keyword>
<evidence type="ECO:0000256" key="6">
    <source>
        <dbReference type="PROSITE-ProRule" id="PRU01240"/>
    </source>
</evidence>
<evidence type="ECO:0000259" key="7">
    <source>
        <dbReference type="Pfam" id="PF00082"/>
    </source>
</evidence>
<comment type="similarity">
    <text evidence="6">Belongs to the peptidase S8 family.</text>
</comment>
<dbReference type="Pfam" id="PF00082">
    <property type="entry name" value="Peptidase_S8"/>
    <property type="match status" value="1"/>
</dbReference>
<dbReference type="CDD" id="cd07491">
    <property type="entry name" value="Peptidases_S8_7"/>
    <property type="match status" value="1"/>
</dbReference>
<keyword evidence="3 6" id="KW-0378">Hydrolase</keyword>
<dbReference type="VEuPathDB" id="FungiDB:ATEG_01736"/>
<dbReference type="InterPro" id="IPR000209">
    <property type="entry name" value="Peptidase_S8/S53_dom"/>
</dbReference>
<dbReference type="RefSeq" id="XP_001209101.1">
    <property type="nucleotide sequence ID" value="XM_001209101.1"/>
</dbReference>
<protein>
    <recommendedName>
        <fullName evidence="7">Peptidase S8/S53 domain-containing protein</fullName>
    </recommendedName>
</protein>
<feature type="active site" description="Charge relay system" evidence="6">
    <location>
        <position position="631"/>
    </location>
</feature>
<dbReference type="InterPro" id="IPR015500">
    <property type="entry name" value="Peptidase_S8_subtilisin-rel"/>
</dbReference>
<keyword evidence="4 6" id="KW-0720">Serine protease</keyword>
<dbReference type="Proteomes" id="UP000007963">
    <property type="component" value="Unassembled WGS sequence"/>
</dbReference>
<dbReference type="InterPro" id="IPR036852">
    <property type="entry name" value="Peptidase_S8/S53_dom_sf"/>
</dbReference>
<reference evidence="9" key="1">
    <citation type="submission" date="2005-09" db="EMBL/GenBank/DDBJ databases">
        <title>Annotation of the Aspergillus terreus NIH2624 genome.</title>
        <authorList>
            <person name="Birren B.W."/>
            <person name="Lander E.S."/>
            <person name="Galagan J.E."/>
            <person name="Nusbaum C."/>
            <person name="Devon K."/>
            <person name="Henn M."/>
            <person name="Ma L.-J."/>
            <person name="Jaffe D.B."/>
            <person name="Butler J."/>
            <person name="Alvarez P."/>
            <person name="Gnerre S."/>
            <person name="Grabherr M."/>
            <person name="Kleber M."/>
            <person name="Mauceli E.W."/>
            <person name="Brockman W."/>
            <person name="Rounsley S."/>
            <person name="Young S.K."/>
            <person name="LaButti K."/>
            <person name="Pushparaj V."/>
            <person name="DeCaprio D."/>
            <person name="Crawford M."/>
            <person name="Koehrsen M."/>
            <person name="Engels R."/>
            <person name="Montgomery P."/>
            <person name="Pearson M."/>
            <person name="Howarth C."/>
            <person name="Larson L."/>
            <person name="Luoma S."/>
            <person name="White J."/>
            <person name="Alvarado L."/>
            <person name="Kodira C.D."/>
            <person name="Zeng Q."/>
            <person name="Oleary S."/>
            <person name="Yandava C."/>
            <person name="Denning D.W."/>
            <person name="Nierman W.C."/>
            <person name="Milne T."/>
            <person name="Madden K."/>
        </authorList>
    </citation>
    <scope>NUCLEOTIDE SEQUENCE [LARGE SCALE GENOMIC DNA]</scope>
    <source>
        <strain evidence="9">NIH 2624 / FGSC A1156</strain>
    </source>
</reference>
<dbReference type="OrthoDB" id="5386278at2759"/>
<keyword evidence="5" id="KW-0865">Zymogen</keyword>
<dbReference type="Gene3D" id="3.40.50.200">
    <property type="entry name" value="Peptidase S8/S53 domain"/>
    <property type="match status" value="1"/>
</dbReference>
<dbReference type="GO" id="GO:0006508">
    <property type="term" value="P:proteolysis"/>
    <property type="evidence" value="ECO:0007669"/>
    <property type="project" value="UniProtKB-KW"/>
</dbReference>
<dbReference type="SUPFAM" id="SSF52743">
    <property type="entry name" value="Subtilisin-like"/>
    <property type="match status" value="1"/>
</dbReference>
<dbReference type="EMBL" id="CH476595">
    <property type="protein sequence ID" value="EAU38493.1"/>
    <property type="molecule type" value="Genomic_DNA"/>
</dbReference>
<dbReference type="AlphaFoldDB" id="Q0CX48"/>
<accession>Q0CX48</accession>
<evidence type="ECO:0000313" key="9">
    <source>
        <dbReference type="Proteomes" id="UP000007963"/>
    </source>
</evidence>
<evidence type="ECO:0000256" key="3">
    <source>
        <dbReference type="ARBA" id="ARBA00022801"/>
    </source>
</evidence>
<dbReference type="GO" id="GO:0004252">
    <property type="term" value="F:serine-type endopeptidase activity"/>
    <property type="evidence" value="ECO:0007669"/>
    <property type="project" value="UniProtKB-UniRule"/>
</dbReference>
<name>Q0CX48_ASPTN</name>
<feature type="active site" description="Charge relay system" evidence="6">
    <location>
        <position position="477"/>
    </location>
</feature>
<keyword evidence="2" id="KW-0732">Signal</keyword>
<gene>
    <name evidence="8" type="ORF">ATEG_01736</name>
</gene>
<proteinExistence type="inferred from homology"/>
<dbReference type="eggNOG" id="ENOG502QV1T">
    <property type="taxonomic scope" value="Eukaryota"/>
</dbReference>